<accession>A0A090D0S0</accession>
<dbReference type="EMBL" id="CCEJ010000013">
    <property type="protein sequence ID" value="CDR35142.1"/>
    <property type="molecule type" value="Genomic_DNA"/>
</dbReference>
<gene>
    <name evidence="4" type="ORF">CSEC_2336</name>
</gene>
<name>A0A090D0S0_9BACT</name>
<dbReference type="PANTHER" id="PTHR32332:SF20">
    <property type="entry name" value="2-NITROPROPANE DIOXYGENASE-LIKE PROTEIN"/>
    <property type="match status" value="1"/>
</dbReference>
<keyword evidence="3 4" id="KW-0560">Oxidoreductase</keyword>
<dbReference type="eggNOG" id="COG2070">
    <property type="taxonomic scope" value="Bacteria"/>
</dbReference>
<dbReference type="PANTHER" id="PTHR32332">
    <property type="entry name" value="2-NITROPROPANE DIOXYGENASE"/>
    <property type="match status" value="1"/>
</dbReference>
<evidence type="ECO:0000256" key="1">
    <source>
        <dbReference type="ARBA" id="ARBA00022630"/>
    </source>
</evidence>
<protein>
    <submittedName>
        <fullName evidence="4">Nitronate monooxygenase</fullName>
        <ecNumber evidence="4">1.13.12.16</ecNumber>
    </submittedName>
</protein>
<dbReference type="Proteomes" id="UP000031552">
    <property type="component" value="Unassembled WGS sequence"/>
</dbReference>
<dbReference type="STRING" id="1437425.CSEC_2336"/>
<keyword evidence="2" id="KW-0288">FMN</keyword>
<dbReference type="Gene3D" id="3.20.20.70">
    <property type="entry name" value="Aldolase class I"/>
    <property type="match status" value="1"/>
</dbReference>
<dbReference type="OrthoDB" id="9778912at2"/>
<keyword evidence="4" id="KW-0503">Monooxygenase</keyword>
<reference evidence="4" key="2">
    <citation type="submission" date="2014-09" db="EMBL/GenBank/DDBJ databases">
        <title>Criblamydia sequanensis harbors a mega-plasmid encoding arsenite resistance.</title>
        <authorList>
            <person name="Bertelli C."/>
            <person name="Goesmann A."/>
            <person name="Greub G."/>
        </authorList>
    </citation>
    <scope>NUCLEOTIDE SEQUENCE [LARGE SCALE GENOMIC DNA]</scope>
    <source>
        <strain evidence="4">CRIB-18</strain>
    </source>
</reference>
<evidence type="ECO:0000313" key="4">
    <source>
        <dbReference type="EMBL" id="CDR35142.1"/>
    </source>
</evidence>
<dbReference type="InterPro" id="IPR013785">
    <property type="entry name" value="Aldolase_TIM"/>
</dbReference>
<evidence type="ECO:0000256" key="2">
    <source>
        <dbReference type="ARBA" id="ARBA00022643"/>
    </source>
</evidence>
<comment type="caution">
    <text evidence="4">The sequence shown here is derived from an EMBL/GenBank/DDBJ whole genome shotgun (WGS) entry which is preliminary data.</text>
</comment>
<dbReference type="CDD" id="cd04730">
    <property type="entry name" value="NPD_like"/>
    <property type="match status" value="1"/>
</dbReference>
<dbReference type="RefSeq" id="WP_041018689.1">
    <property type="nucleotide sequence ID" value="NZ_CCEJ010000013.1"/>
</dbReference>
<evidence type="ECO:0000313" key="5">
    <source>
        <dbReference type="Proteomes" id="UP000031552"/>
    </source>
</evidence>
<keyword evidence="5" id="KW-1185">Reference proteome</keyword>
<dbReference type="SUPFAM" id="SSF51412">
    <property type="entry name" value="Inosine monophosphate dehydrogenase (IMPDH)"/>
    <property type="match status" value="1"/>
</dbReference>
<dbReference type="InterPro" id="IPR004136">
    <property type="entry name" value="NMO"/>
</dbReference>
<evidence type="ECO:0000256" key="3">
    <source>
        <dbReference type="ARBA" id="ARBA00023002"/>
    </source>
</evidence>
<dbReference type="EC" id="1.13.12.16" evidence="4"/>
<dbReference type="Pfam" id="PF03060">
    <property type="entry name" value="NMO"/>
    <property type="match status" value="1"/>
</dbReference>
<reference evidence="4" key="1">
    <citation type="submission" date="2013-12" db="EMBL/GenBank/DDBJ databases">
        <authorList>
            <person name="Linke B."/>
        </authorList>
    </citation>
    <scope>NUCLEOTIDE SEQUENCE [LARGE SCALE GENOMIC DNA]</scope>
    <source>
        <strain evidence="4">CRIB-18</strain>
    </source>
</reference>
<sequence length="330" mass="36291">MAALIKTKFTSLLGIKTPIICGAMYPCSNPELVAAASEAGGIGIVQPLSLTYVHGYDLKDGLKKIKNLTNKPWGMNIIVESSSKIYEERMLKTVDIALEEGCRFFITALGNPEKVVKKVKEKNGFVFHDVTEKKWAEKALLKGVDGLIAVNNRAGGHAGKKSPKELYLELSPFNVPIILAGGIGSPEGFIEALEIGYDGIQMGTRFIATFECSEKQAYKEAIVKAGEKDIVLTERVTGIPLSVINTPYVQKIGLHAGPIARFLLQHRLTKKWMRMWYGLTAVRDFKKISREGGSSKDYWQAGKSVEAIHSILSVKEVIDTFTDEAMKKLG</sequence>
<keyword evidence="1" id="KW-0285">Flavoprotein</keyword>
<proteinExistence type="predicted"/>
<dbReference type="AlphaFoldDB" id="A0A090D0S0"/>
<dbReference type="GO" id="GO:0018580">
    <property type="term" value="F:nitronate monooxygenase activity"/>
    <property type="evidence" value="ECO:0007669"/>
    <property type="project" value="UniProtKB-EC"/>
</dbReference>
<organism evidence="4 5">
    <name type="scientific">Candidatus Criblamydia sequanensis CRIB-18</name>
    <dbReference type="NCBI Taxonomy" id="1437425"/>
    <lineage>
        <taxon>Bacteria</taxon>
        <taxon>Pseudomonadati</taxon>
        <taxon>Chlamydiota</taxon>
        <taxon>Chlamydiia</taxon>
        <taxon>Parachlamydiales</taxon>
        <taxon>Candidatus Criblamydiaceae</taxon>
        <taxon>Candidatus Criblamydia</taxon>
    </lineage>
</organism>